<comment type="caution">
    <text evidence="2">The sequence shown here is derived from an EMBL/GenBank/DDBJ whole genome shotgun (WGS) entry which is preliminary data.</text>
</comment>
<dbReference type="OrthoDB" id="3158970at2759"/>
<evidence type="ECO:0000313" key="2">
    <source>
        <dbReference type="EMBL" id="OCB90955.1"/>
    </source>
</evidence>
<protein>
    <submittedName>
        <fullName evidence="2">Uncharacterized protein</fullName>
    </submittedName>
</protein>
<feature type="region of interest" description="Disordered" evidence="1">
    <location>
        <begin position="819"/>
        <end position="843"/>
    </location>
</feature>
<feature type="compositionally biased region" description="Basic and acidic residues" evidence="1">
    <location>
        <begin position="1298"/>
        <end position="1310"/>
    </location>
</feature>
<sequence>MSSSGCSSAAHSHSQTAPLPLSLPEELLLYIFDLATYGPAREIDTLVELKPFGKDYSDDVDALCDEPLKTKRALTLTCKLFRRLVLKFLFEDIRIRYGSENLAEAMEGEQEVGAFVKRVSVSLQGFKASGHWIASYPTGTRRILQRCPNVVILTRPQSLPVEAADPNDCNFSTPTFPVADISLDAVQLPNLRRVDWLNSPIDTLPSTLPTPKFIWKLNSLQTLTIGPDHFPLQLNVSPIVDLPKLHTIRLRSMHTPGNVEEGVIDPESVRLPALRKLVFSLPDGIYTLFFEQFLRTCGPRIKEIEITPDARFLRHDFISVLLLNCSNATVLKFPVFTTKPTRKNTRRQAVEIIYLITQVGLSSVGFRNDFEDEDDADSQCALLAGHLLALFGARSRFSRLEKLTLYGKEWEWVLSDPRSEGAVKLIKSKNVKILCEHESVATTLKSSHDLGEKTIKMRKHFGGFSSITASEFMEPWETLIESLRATLNYNSDDNNDADDRPSTQSSTAECVVVDQEKKKRWSSQVTTMFKGKSTTRSWATLPPEVIRLITTHYLLAMSATAALPSVWQQRENWPGRMAFTVVRDAEMLRQLMRVSPAWAAAIEYHLFWQQAAAVLDAADHVLGFARAQRVSPFKHFRLHIFQRSCIPCRINYPNSTTGLLVARRAAYTHILGWVPCCREHRKERFCGVCLRDANNGENCIAENEECEYWQSVEATCRSCRAECLWKACCEGESQPGNSLTKEAEAVGGQSFQADDWEARQTVDAFVEMGEGCIRDVINLCMEKRWLRKHTKLGEMLRLAVATSRMQSRMTENATEAGIVGGNVGEYDDDEELSDLDEEDEDPELMSITEETQGVRELAMNDWARARILDGLWFSPADHWYNIQGSPNSNATRLPPGPHAPIPYISASHPVSWSLSQSVVERQHPDPDAVCTSPPPSLTMCSAAYEAFRRQLRAILLPAMANVVRKVVMECAIDGTDASVRIAKMGVEDVANALREGGIWFNGVDWADRRRREAKDTEDSSGSEKSGSGTTSPVLSTSTLQTTPSPPPAPDVKIEGSTSPSSTAPPPPPSSSSVQTRPPSSPILSLPIAISPVLESPTQIPSIPFIPNSMSEMPPYTIETFKTIWRDACAPLFHCRCRICERAVLRANIEAGNIVPSQQYQVEPHQKQTVVPLVEVMIDPINLVGDDPPYADTEEGAEADVEDGAESEEEVEEVEDQQIPEKATPIGRKRSCEAAEIVDANGVEIEPEEDCRTEERNQRSKTPPEKRQRLGRHEIDPPSVPSYATSRKSMSPVVVPPRSESDTPSETRKEPVRVVIEAWEELGGLEDDGLYVMDDVSLLEGEEV</sequence>
<proteinExistence type="predicted"/>
<evidence type="ECO:0000313" key="3">
    <source>
        <dbReference type="Proteomes" id="UP000757232"/>
    </source>
</evidence>
<feature type="compositionally biased region" description="Low complexity" evidence="1">
    <location>
        <begin position="1022"/>
        <end position="1042"/>
    </location>
</feature>
<gene>
    <name evidence="2" type="ORF">A7U60_g1808</name>
</gene>
<reference evidence="2" key="1">
    <citation type="submission" date="2016-06" db="EMBL/GenBank/DDBJ databases">
        <title>Draft Genome sequence of the fungus Inonotus baumii.</title>
        <authorList>
            <person name="Zhu H."/>
            <person name="Lin W."/>
        </authorList>
    </citation>
    <scope>NUCLEOTIDE SEQUENCE</scope>
    <source>
        <strain evidence="2">821</strain>
    </source>
</reference>
<keyword evidence="3" id="KW-1185">Reference proteome</keyword>
<feature type="region of interest" description="Disordered" evidence="1">
    <location>
        <begin position="1239"/>
        <end position="1310"/>
    </location>
</feature>
<feature type="compositionally biased region" description="Basic and acidic residues" evidence="1">
    <location>
        <begin position="1252"/>
        <end position="1275"/>
    </location>
</feature>
<name>A0A9Q5I3D3_SANBA</name>
<feature type="compositionally biased region" description="Acidic residues" evidence="1">
    <location>
        <begin position="1191"/>
        <end position="1217"/>
    </location>
</feature>
<feature type="compositionally biased region" description="Acidic residues" evidence="1">
    <location>
        <begin position="825"/>
        <end position="843"/>
    </location>
</feature>
<evidence type="ECO:0000256" key="1">
    <source>
        <dbReference type="SAM" id="MobiDB-lite"/>
    </source>
</evidence>
<feature type="region of interest" description="Disordered" evidence="1">
    <location>
        <begin position="1011"/>
        <end position="1081"/>
    </location>
</feature>
<feature type="region of interest" description="Disordered" evidence="1">
    <location>
        <begin position="1184"/>
        <end position="1226"/>
    </location>
</feature>
<feature type="compositionally biased region" description="Low complexity" evidence="1">
    <location>
        <begin position="1070"/>
        <end position="1081"/>
    </location>
</feature>
<dbReference type="EMBL" id="LNZH02000112">
    <property type="protein sequence ID" value="OCB90955.1"/>
    <property type="molecule type" value="Genomic_DNA"/>
</dbReference>
<organism evidence="2 3">
    <name type="scientific">Sanghuangporus baumii</name>
    <name type="common">Phellinus baumii</name>
    <dbReference type="NCBI Taxonomy" id="108892"/>
    <lineage>
        <taxon>Eukaryota</taxon>
        <taxon>Fungi</taxon>
        <taxon>Dikarya</taxon>
        <taxon>Basidiomycota</taxon>
        <taxon>Agaricomycotina</taxon>
        <taxon>Agaricomycetes</taxon>
        <taxon>Hymenochaetales</taxon>
        <taxon>Hymenochaetaceae</taxon>
        <taxon>Sanghuangporus</taxon>
    </lineage>
</organism>
<dbReference type="Proteomes" id="UP000757232">
    <property type="component" value="Unassembled WGS sequence"/>
</dbReference>
<accession>A0A9Q5I3D3</accession>